<dbReference type="OrthoDB" id="5794373at2"/>
<evidence type="ECO:0000313" key="2">
    <source>
        <dbReference type="Proteomes" id="UP000218899"/>
    </source>
</evidence>
<keyword evidence="2" id="KW-1185">Reference proteome</keyword>
<organism evidence="1 2">
    <name type="scientific">Sulfurifustis variabilis</name>
    <dbReference type="NCBI Taxonomy" id="1675686"/>
    <lineage>
        <taxon>Bacteria</taxon>
        <taxon>Pseudomonadati</taxon>
        <taxon>Pseudomonadota</taxon>
        <taxon>Gammaproteobacteria</taxon>
        <taxon>Acidiferrobacterales</taxon>
        <taxon>Acidiferrobacteraceae</taxon>
        <taxon>Sulfurifustis</taxon>
    </lineage>
</organism>
<sequence>MNDAIQGDGAAAEIERLVASAQDALTDDMVTRLSATVGDGLDLLDRVNRSGIARALPAIAQLVENGDLDRLVSLARLFASIEDSLSDDIVSRLATVWAGTAALVDKLGRNEGFVKLIDILGREEVQRALIDLAESACAARTEAAALPAPKGGLGGLWQLAKDPGTQGALRFVALVSRQSRKR</sequence>
<dbReference type="EMBL" id="AP014936">
    <property type="protein sequence ID" value="BAU49754.1"/>
    <property type="molecule type" value="Genomic_DNA"/>
</dbReference>
<dbReference type="RefSeq" id="WP_096462119.1">
    <property type="nucleotide sequence ID" value="NZ_AP014936.1"/>
</dbReference>
<evidence type="ECO:0000313" key="1">
    <source>
        <dbReference type="EMBL" id="BAU49754.1"/>
    </source>
</evidence>
<gene>
    <name evidence="1" type="ORF">SVA_3206</name>
</gene>
<name>A0A1B4VBJ4_9GAMM</name>
<accession>A0A1B4VBJ4</accession>
<protein>
    <recommendedName>
        <fullName evidence="3">DUF1641 domain-containing protein</fullName>
    </recommendedName>
</protein>
<evidence type="ECO:0008006" key="3">
    <source>
        <dbReference type="Google" id="ProtNLM"/>
    </source>
</evidence>
<reference evidence="1 2" key="1">
    <citation type="submission" date="2015-08" db="EMBL/GenBank/DDBJ databases">
        <title>Complete genome sequence of Sulfurifustis variabilis.</title>
        <authorList>
            <person name="Miura A."/>
            <person name="Kojima H."/>
            <person name="Fukui M."/>
        </authorList>
    </citation>
    <scope>NUCLEOTIDE SEQUENCE [LARGE SCALE GENOMIC DNA]</scope>
    <source>
        <strain evidence="2">skN76</strain>
    </source>
</reference>
<proteinExistence type="predicted"/>
<dbReference type="AlphaFoldDB" id="A0A1B4VBJ4"/>
<dbReference type="Proteomes" id="UP000218899">
    <property type="component" value="Chromosome"/>
</dbReference>
<dbReference type="KEGG" id="sva:SVA_3206"/>